<dbReference type="GO" id="GO:0016491">
    <property type="term" value="F:oxidoreductase activity"/>
    <property type="evidence" value="ECO:0007669"/>
    <property type="project" value="UniProtKB-KW"/>
</dbReference>
<dbReference type="InterPro" id="IPR002347">
    <property type="entry name" value="SDR_fam"/>
</dbReference>
<reference evidence="3 4" key="1">
    <citation type="submission" date="2016-11" db="EMBL/GenBank/DDBJ databases">
        <title>Whole Genome Sequencing of Mucilaginibacter polytrichastri RG4-7(T) isolated from the moss sample.</title>
        <authorList>
            <person name="Li Y."/>
        </authorList>
    </citation>
    <scope>NUCLEOTIDE SEQUENCE [LARGE SCALE GENOMIC DNA]</scope>
    <source>
        <strain evidence="3 4">RG4-7</strain>
    </source>
</reference>
<proteinExistence type="inferred from homology"/>
<dbReference type="OrthoDB" id="9803333at2"/>
<name>A0A1Q6A4G1_9SPHI</name>
<evidence type="ECO:0000256" key="2">
    <source>
        <dbReference type="ARBA" id="ARBA00023002"/>
    </source>
</evidence>
<keyword evidence="4" id="KW-1185">Reference proteome</keyword>
<dbReference type="STRING" id="1302689.RG47T_4361"/>
<dbReference type="InterPro" id="IPR036291">
    <property type="entry name" value="NAD(P)-bd_dom_sf"/>
</dbReference>
<comment type="similarity">
    <text evidence="1">Belongs to the short-chain dehydrogenases/reductases (SDR) family.</text>
</comment>
<dbReference type="PANTHER" id="PTHR43477">
    <property type="entry name" value="DIHYDROANTICAPSIN 7-DEHYDROGENASE"/>
    <property type="match status" value="1"/>
</dbReference>
<dbReference type="Gene3D" id="3.40.50.720">
    <property type="entry name" value="NAD(P)-binding Rossmann-like Domain"/>
    <property type="match status" value="2"/>
</dbReference>
<comment type="caution">
    <text evidence="3">The sequence shown here is derived from an EMBL/GenBank/DDBJ whole genome shotgun (WGS) entry which is preliminary data.</text>
</comment>
<dbReference type="Proteomes" id="UP000186720">
    <property type="component" value="Unassembled WGS sequence"/>
</dbReference>
<keyword evidence="2" id="KW-0560">Oxidoreductase</keyword>
<accession>A0A1Q6A4G1</accession>
<dbReference type="PRINTS" id="PR00081">
    <property type="entry name" value="GDHRDH"/>
</dbReference>
<dbReference type="SUPFAM" id="SSF51735">
    <property type="entry name" value="NAD(P)-binding Rossmann-fold domains"/>
    <property type="match status" value="1"/>
</dbReference>
<gene>
    <name evidence="3" type="ORF">RG47T_4361</name>
</gene>
<protein>
    <recommendedName>
        <fullName evidence="5">SDR family oxidoreductase</fullName>
    </recommendedName>
</protein>
<evidence type="ECO:0000313" key="3">
    <source>
        <dbReference type="EMBL" id="OKS88883.1"/>
    </source>
</evidence>
<dbReference type="InterPro" id="IPR051122">
    <property type="entry name" value="SDR_DHRS6-like"/>
</dbReference>
<dbReference type="RefSeq" id="WP_074491480.1">
    <property type="nucleotide sequence ID" value="NZ_FPAM01000009.1"/>
</dbReference>
<dbReference type="Pfam" id="PF13561">
    <property type="entry name" value="adh_short_C2"/>
    <property type="match status" value="1"/>
</dbReference>
<organism evidence="3 4">
    <name type="scientific">Mucilaginibacter polytrichastri</name>
    <dbReference type="NCBI Taxonomy" id="1302689"/>
    <lineage>
        <taxon>Bacteria</taxon>
        <taxon>Pseudomonadati</taxon>
        <taxon>Bacteroidota</taxon>
        <taxon>Sphingobacteriia</taxon>
        <taxon>Sphingobacteriales</taxon>
        <taxon>Sphingobacteriaceae</taxon>
        <taxon>Mucilaginibacter</taxon>
    </lineage>
</organism>
<evidence type="ECO:0000313" key="4">
    <source>
        <dbReference type="Proteomes" id="UP000186720"/>
    </source>
</evidence>
<dbReference type="AlphaFoldDB" id="A0A1Q6A4G1"/>
<dbReference type="PANTHER" id="PTHR43477:SF1">
    <property type="entry name" value="DIHYDROANTICAPSIN 7-DEHYDROGENASE"/>
    <property type="match status" value="1"/>
</dbReference>
<evidence type="ECO:0008006" key="5">
    <source>
        <dbReference type="Google" id="ProtNLM"/>
    </source>
</evidence>
<sequence>MDKTLQFKGLWAVILGGSGGFGLAAAEKLASQGMNIAVVYREMATADKLIREKFIAIASINDVEVLAYNINALNEAGRDSFLQQFTAAVTNKHCVKVLLHAIARGNLKPLTADTPEAEAYGTLTAEDIQLTTYAMSNSLLDWANLLIKSNLFCDRARIIGLTSEGSHKYWDGYAAVSMAKASLESLCTYMAVEYSKYSINTNIIQAGITDTFSLRKIPGHDQLIEMATSRNPYGRITQPGDVAGVVYLLCTDEANWINGSVIHVDGGEHCR</sequence>
<evidence type="ECO:0000256" key="1">
    <source>
        <dbReference type="ARBA" id="ARBA00006484"/>
    </source>
</evidence>
<dbReference type="EMBL" id="MPPL01000001">
    <property type="protein sequence ID" value="OKS88883.1"/>
    <property type="molecule type" value="Genomic_DNA"/>
</dbReference>